<evidence type="ECO:0000313" key="2">
    <source>
        <dbReference type="EMBL" id="PDQ36061.1"/>
    </source>
</evidence>
<dbReference type="EMBL" id="NAEP01000023">
    <property type="protein sequence ID" value="PDQ36061.1"/>
    <property type="molecule type" value="Genomic_DNA"/>
</dbReference>
<name>A0A2A6FTX4_9MICO</name>
<gene>
    <name evidence="2" type="ORF">B5766_02660</name>
</gene>
<comment type="caution">
    <text evidence="2">The sequence shown here is derived from an EMBL/GenBank/DDBJ whole genome shotgun (WGS) entry which is preliminary data.</text>
</comment>
<sequence length="117" mass="12064">MTPRLTTLATTIGCTLAVTMLVGCSGRNSSTPVSPTTVSTSYQSWSAEYNKCLAVKLTLPSDKPEVTQAPDAYKNALDACRTELGPPPEATGNPETTGNPGPTGDPGPIGNPEPTTK</sequence>
<evidence type="ECO:0000256" key="1">
    <source>
        <dbReference type="SAM" id="MobiDB-lite"/>
    </source>
</evidence>
<accession>A0A2A6FTX4</accession>
<reference evidence="3" key="1">
    <citation type="submission" date="2017-03" db="EMBL/GenBank/DDBJ databases">
        <authorList>
            <person name="Lund M.B."/>
        </authorList>
    </citation>
    <scope>NUCLEOTIDE SEQUENCE [LARGE SCALE GENOMIC DNA]</scope>
</reference>
<proteinExistence type="predicted"/>
<evidence type="ECO:0000313" key="3">
    <source>
        <dbReference type="Proteomes" id="UP000219994"/>
    </source>
</evidence>
<dbReference type="Proteomes" id="UP000219994">
    <property type="component" value="Unassembled WGS sequence"/>
</dbReference>
<protein>
    <submittedName>
        <fullName evidence="2">Uncharacterized protein</fullName>
    </submittedName>
</protein>
<organism evidence="2 3">
    <name type="scientific">Candidatus Lumbricidiphila eiseniae</name>
    <dbReference type="NCBI Taxonomy" id="1969409"/>
    <lineage>
        <taxon>Bacteria</taxon>
        <taxon>Bacillati</taxon>
        <taxon>Actinomycetota</taxon>
        <taxon>Actinomycetes</taxon>
        <taxon>Micrococcales</taxon>
        <taxon>Microbacteriaceae</taxon>
        <taxon>Candidatus Lumbricidiphila</taxon>
    </lineage>
</organism>
<feature type="compositionally biased region" description="Low complexity" evidence="1">
    <location>
        <begin position="91"/>
        <end position="102"/>
    </location>
</feature>
<dbReference type="PROSITE" id="PS51257">
    <property type="entry name" value="PROKAR_LIPOPROTEIN"/>
    <property type="match status" value="1"/>
</dbReference>
<feature type="region of interest" description="Disordered" evidence="1">
    <location>
        <begin position="63"/>
        <end position="117"/>
    </location>
</feature>
<dbReference type="AlphaFoldDB" id="A0A2A6FTX4"/>